<evidence type="ECO:0000256" key="11">
    <source>
        <dbReference type="ARBA" id="ARBA00023033"/>
    </source>
</evidence>
<feature type="binding site" description="axial binding residue" evidence="13">
    <location>
        <position position="69"/>
    </location>
    <ligand>
        <name>heme</name>
        <dbReference type="ChEBI" id="CHEBI:30413"/>
    </ligand>
    <ligandPart>
        <name>Fe</name>
        <dbReference type="ChEBI" id="CHEBI:18248"/>
    </ligandPart>
</feature>
<evidence type="ECO:0000256" key="4">
    <source>
        <dbReference type="ARBA" id="ARBA00010617"/>
    </source>
</evidence>
<reference evidence="15" key="2">
    <citation type="submission" date="2015-06" db="UniProtKB">
        <authorList>
            <consortium name="EnsemblMetazoa"/>
        </authorList>
    </citation>
    <scope>IDENTIFICATION</scope>
</reference>
<accession>T1H4Z5</accession>
<keyword evidence="8" id="KW-0492">Microsome</keyword>
<dbReference type="InterPro" id="IPR036396">
    <property type="entry name" value="Cyt_P450_sf"/>
</dbReference>
<keyword evidence="12" id="KW-0472">Membrane</keyword>
<dbReference type="PANTHER" id="PTHR24292">
    <property type="entry name" value="CYTOCHROME P450"/>
    <property type="match status" value="1"/>
</dbReference>
<dbReference type="AlphaFoldDB" id="T1H4Z5"/>
<evidence type="ECO:0000256" key="14">
    <source>
        <dbReference type="RuleBase" id="RU000461"/>
    </source>
</evidence>
<comment type="similarity">
    <text evidence="4 14">Belongs to the cytochrome P450 family.</text>
</comment>
<keyword evidence="9 14" id="KW-0560">Oxidoreductase</keyword>
<dbReference type="EnsemblMetazoa" id="MESCA011368-RA">
    <property type="protein sequence ID" value="MESCA011368-PA"/>
    <property type="gene ID" value="MESCA011368"/>
</dbReference>
<protein>
    <recommendedName>
        <fullName evidence="17">Cytochrome P450</fullName>
    </recommendedName>
</protein>
<dbReference type="Pfam" id="PF00067">
    <property type="entry name" value="p450"/>
    <property type="match status" value="1"/>
</dbReference>
<dbReference type="PANTHER" id="PTHR24292:SF100">
    <property type="entry name" value="CYTOCHROME P450 6A16, ISOFORM B-RELATED"/>
    <property type="match status" value="1"/>
</dbReference>
<evidence type="ECO:0000313" key="16">
    <source>
        <dbReference type="Proteomes" id="UP000015102"/>
    </source>
</evidence>
<dbReference type="GO" id="GO:0020037">
    <property type="term" value="F:heme binding"/>
    <property type="evidence" value="ECO:0007669"/>
    <property type="project" value="InterPro"/>
</dbReference>
<keyword evidence="6 13" id="KW-0479">Metal-binding</keyword>
<dbReference type="PROSITE" id="PS00086">
    <property type="entry name" value="CYTOCHROME_P450"/>
    <property type="match status" value="1"/>
</dbReference>
<keyword evidence="7" id="KW-0256">Endoplasmic reticulum</keyword>
<evidence type="ECO:0000256" key="9">
    <source>
        <dbReference type="ARBA" id="ARBA00023002"/>
    </source>
</evidence>
<comment type="subcellular location">
    <subcellularLocation>
        <location evidence="3">Endoplasmic reticulum membrane</location>
        <topology evidence="3">Peripheral membrane protein</topology>
    </subcellularLocation>
    <subcellularLocation>
        <location evidence="2">Microsome membrane</location>
        <topology evidence="2">Peripheral membrane protein</topology>
    </subcellularLocation>
</comment>
<evidence type="ECO:0000256" key="8">
    <source>
        <dbReference type="ARBA" id="ARBA00022848"/>
    </source>
</evidence>
<dbReference type="GO" id="GO:0016705">
    <property type="term" value="F:oxidoreductase activity, acting on paired donors, with incorporation or reduction of molecular oxygen"/>
    <property type="evidence" value="ECO:0007669"/>
    <property type="project" value="InterPro"/>
</dbReference>
<keyword evidence="11 14" id="KW-0503">Monooxygenase</keyword>
<evidence type="ECO:0008006" key="17">
    <source>
        <dbReference type="Google" id="ProtNLM"/>
    </source>
</evidence>
<evidence type="ECO:0000256" key="3">
    <source>
        <dbReference type="ARBA" id="ARBA00004406"/>
    </source>
</evidence>
<keyword evidence="10 13" id="KW-0408">Iron</keyword>
<evidence type="ECO:0000256" key="1">
    <source>
        <dbReference type="ARBA" id="ARBA00001971"/>
    </source>
</evidence>
<dbReference type="EMBL" id="CAQQ02372825">
    <property type="status" value="NOT_ANNOTATED_CDS"/>
    <property type="molecule type" value="Genomic_DNA"/>
</dbReference>
<dbReference type="InterPro" id="IPR001128">
    <property type="entry name" value="Cyt_P450"/>
</dbReference>
<evidence type="ECO:0000256" key="13">
    <source>
        <dbReference type="PIRSR" id="PIRSR602401-1"/>
    </source>
</evidence>
<evidence type="ECO:0000256" key="7">
    <source>
        <dbReference type="ARBA" id="ARBA00022824"/>
    </source>
</evidence>
<dbReference type="STRING" id="36166.T1H4Z5"/>
<dbReference type="InterPro" id="IPR002401">
    <property type="entry name" value="Cyt_P450_E_grp-I"/>
</dbReference>
<dbReference type="PRINTS" id="PR00463">
    <property type="entry name" value="EP450I"/>
</dbReference>
<organism evidence="15 16">
    <name type="scientific">Megaselia scalaris</name>
    <name type="common">Humpbacked fly</name>
    <name type="synonym">Phora scalaris</name>
    <dbReference type="NCBI Taxonomy" id="36166"/>
    <lineage>
        <taxon>Eukaryota</taxon>
        <taxon>Metazoa</taxon>
        <taxon>Ecdysozoa</taxon>
        <taxon>Arthropoda</taxon>
        <taxon>Hexapoda</taxon>
        <taxon>Insecta</taxon>
        <taxon>Pterygota</taxon>
        <taxon>Neoptera</taxon>
        <taxon>Endopterygota</taxon>
        <taxon>Diptera</taxon>
        <taxon>Brachycera</taxon>
        <taxon>Muscomorpha</taxon>
        <taxon>Platypezoidea</taxon>
        <taxon>Phoridae</taxon>
        <taxon>Megaseliini</taxon>
        <taxon>Megaselia</taxon>
    </lineage>
</organism>
<dbReference type="GO" id="GO:0004497">
    <property type="term" value="F:monooxygenase activity"/>
    <property type="evidence" value="ECO:0007669"/>
    <property type="project" value="UniProtKB-KW"/>
</dbReference>
<dbReference type="OMA" id="FISPRDI"/>
<dbReference type="SUPFAM" id="SSF48264">
    <property type="entry name" value="Cytochrome P450"/>
    <property type="match status" value="1"/>
</dbReference>
<dbReference type="Gene3D" id="1.10.630.10">
    <property type="entry name" value="Cytochrome P450"/>
    <property type="match status" value="1"/>
</dbReference>
<dbReference type="InterPro" id="IPR017972">
    <property type="entry name" value="Cyt_P450_CS"/>
</dbReference>
<evidence type="ECO:0000256" key="6">
    <source>
        <dbReference type="ARBA" id="ARBA00022723"/>
    </source>
</evidence>
<dbReference type="GO" id="GO:0005789">
    <property type="term" value="C:endoplasmic reticulum membrane"/>
    <property type="evidence" value="ECO:0007669"/>
    <property type="project" value="UniProtKB-SubCell"/>
</dbReference>
<evidence type="ECO:0000313" key="15">
    <source>
        <dbReference type="EnsemblMetazoa" id="MESCA011368-PA"/>
    </source>
</evidence>
<dbReference type="HOGENOM" id="CLU_001570_5_7_1"/>
<evidence type="ECO:0000256" key="2">
    <source>
        <dbReference type="ARBA" id="ARBA00004174"/>
    </source>
</evidence>
<keyword evidence="16" id="KW-1185">Reference proteome</keyword>
<proteinExistence type="inferred from homology"/>
<name>T1H4Z5_MEGSC</name>
<evidence type="ECO:0000256" key="10">
    <source>
        <dbReference type="ARBA" id="ARBA00023004"/>
    </source>
</evidence>
<keyword evidence="5 13" id="KW-0349">Heme</keyword>
<evidence type="ECO:0000256" key="12">
    <source>
        <dbReference type="ARBA" id="ARBA00023136"/>
    </source>
</evidence>
<comment type="cofactor">
    <cofactor evidence="1 13">
        <name>heme</name>
        <dbReference type="ChEBI" id="CHEBI:30413"/>
    </cofactor>
</comment>
<dbReference type="GO" id="GO:0005506">
    <property type="term" value="F:iron ion binding"/>
    <property type="evidence" value="ECO:0007669"/>
    <property type="project" value="InterPro"/>
</dbReference>
<reference evidence="16" key="1">
    <citation type="submission" date="2013-02" db="EMBL/GenBank/DDBJ databases">
        <authorList>
            <person name="Hughes D."/>
        </authorList>
    </citation>
    <scope>NUCLEOTIDE SEQUENCE</scope>
    <source>
        <strain>Durham</strain>
        <strain evidence="16">NC isolate 2 -- Noor lab</strain>
    </source>
</reference>
<dbReference type="Proteomes" id="UP000015102">
    <property type="component" value="Unassembled WGS sequence"/>
</dbReference>
<evidence type="ECO:0000256" key="5">
    <source>
        <dbReference type="ARBA" id="ARBA00022617"/>
    </source>
</evidence>
<dbReference type="InterPro" id="IPR050476">
    <property type="entry name" value="Insect_CytP450_Detox"/>
</dbReference>
<sequence length="106" mass="12361">MTQEDYKVPNTKYVIEKGVMVMIPIDSIHHDENIYPNPEKFDPDRFTEENMKTRHPMTWLPFGDGPRNCIGLRFGKMQAKIGLISLLSKFKFSVCPETENPPRYTI</sequence>